<dbReference type="AlphaFoldDB" id="A0A066VYR5"/>
<accession>A0A066VYR5</accession>
<protein>
    <submittedName>
        <fullName evidence="1">Uncharacterized protein</fullName>
    </submittedName>
</protein>
<gene>
    <name evidence="1" type="ORF">K437DRAFT_143852</name>
</gene>
<evidence type="ECO:0000313" key="2">
    <source>
        <dbReference type="Proteomes" id="UP000027361"/>
    </source>
</evidence>
<organism evidence="1 2">
    <name type="scientific">Tilletiaria anomala (strain ATCC 24038 / CBS 436.72 / UBC 951)</name>
    <dbReference type="NCBI Taxonomy" id="1037660"/>
    <lineage>
        <taxon>Eukaryota</taxon>
        <taxon>Fungi</taxon>
        <taxon>Dikarya</taxon>
        <taxon>Basidiomycota</taxon>
        <taxon>Ustilaginomycotina</taxon>
        <taxon>Exobasidiomycetes</taxon>
        <taxon>Georgefischeriales</taxon>
        <taxon>Tilletiariaceae</taxon>
        <taxon>Tilletiaria</taxon>
    </lineage>
</organism>
<dbReference type="RefSeq" id="XP_013242575.1">
    <property type="nucleotide sequence ID" value="XM_013387121.1"/>
</dbReference>
<dbReference type="EMBL" id="JMSN01000056">
    <property type="protein sequence ID" value="KDN43954.1"/>
    <property type="molecule type" value="Genomic_DNA"/>
</dbReference>
<name>A0A066VYR5_TILAU</name>
<proteinExistence type="predicted"/>
<reference evidence="1 2" key="1">
    <citation type="submission" date="2014-05" db="EMBL/GenBank/DDBJ databases">
        <title>Draft genome sequence of a rare smut relative, Tilletiaria anomala UBC 951.</title>
        <authorList>
            <consortium name="DOE Joint Genome Institute"/>
            <person name="Toome M."/>
            <person name="Kuo A."/>
            <person name="Henrissat B."/>
            <person name="Lipzen A."/>
            <person name="Tritt A."/>
            <person name="Yoshinaga Y."/>
            <person name="Zane M."/>
            <person name="Barry K."/>
            <person name="Grigoriev I.V."/>
            <person name="Spatafora J.W."/>
            <person name="Aimea M.C."/>
        </authorList>
    </citation>
    <scope>NUCLEOTIDE SEQUENCE [LARGE SCALE GENOMIC DNA]</scope>
    <source>
        <strain evidence="1 2">UBC 951</strain>
    </source>
</reference>
<keyword evidence="2" id="KW-1185">Reference proteome</keyword>
<dbReference type="HOGENOM" id="CLU_1603891_0_0_1"/>
<dbReference type="Proteomes" id="UP000027361">
    <property type="component" value="Unassembled WGS sequence"/>
</dbReference>
<evidence type="ECO:0000313" key="1">
    <source>
        <dbReference type="EMBL" id="KDN43954.1"/>
    </source>
</evidence>
<sequence length="166" mass="18033">MMNITAGVEGCDIACVNQWLQRACWSANPCLCGSPGNTISSHQADASNSHVGEVTVTSNLTKTQAMTNTTTFYVTDPNLTRRSPKHLTKNTNGISHPFASVTQGQPSRLLFRYSSLSFEFIKTSGAGNIVNNRCFAHKYIGGTRRRVTEWLLAVTGHSAGAGRLQR</sequence>
<dbReference type="GeneID" id="25261566"/>
<dbReference type="InParanoid" id="A0A066VYR5"/>
<comment type="caution">
    <text evidence="1">The sequence shown here is derived from an EMBL/GenBank/DDBJ whole genome shotgun (WGS) entry which is preliminary data.</text>
</comment>